<keyword evidence="2" id="KW-1185">Reference proteome</keyword>
<reference evidence="1 2" key="1">
    <citation type="submission" date="2014-06" db="EMBL/GenBank/DDBJ databases">
        <authorList>
            <person name="Le Roux F."/>
        </authorList>
    </citation>
    <scope>NUCLEOTIDE SEQUENCE [LARGE SCALE GENOMIC DNA]</scope>
    <source>
        <strain evidence="1 2">J2-31</strain>
    </source>
</reference>
<dbReference type="Proteomes" id="UP000041625">
    <property type="component" value="Unassembled WGS sequence"/>
</dbReference>
<gene>
    <name evidence="1" type="ORF">VCR31J2_780001</name>
</gene>
<protein>
    <submittedName>
        <fullName evidence="1">Uncharacterized protein</fullName>
    </submittedName>
</protein>
<comment type="caution">
    <text evidence="1">The sequence shown here is derived from an EMBL/GenBank/DDBJ whole genome shotgun (WGS) entry which is preliminary data.</text>
</comment>
<name>A0AA86XUW2_9VIBR</name>
<organism evidence="1 2">
    <name type="scientific">Vibrio coralliirubri</name>
    <dbReference type="NCBI Taxonomy" id="1516159"/>
    <lineage>
        <taxon>Bacteria</taxon>
        <taxon>Pseudomonadati</taxon>
        <taxon>Pseudomonadota</taxon>
        <taxon>Gammaproteobacteria</taxon>
        <taxon>Vibrionales</taxon>
        <taxon>Vibrionaceae</taxon>
        <taxon>Vibrio</taxon>
    </lineage>
</organism>
<evidence type="ECO:0000313" key="2">
    <source>
        <dbReference type="Proteomes" id="UP000041625"/>
    </source>
</evidence>
<dbReference type="EMBL" id="CCKJ01000232">
    <property type="protein sequence ID" value="CDU00032.1"/>
    <property type="molecule type" value="Genomic_DNA"/>
</dbReference>
<evidence type="ECO:0000313" key="1">
    <source>
        <dbReference type="EMBL" id="CDU00032.1"/>
    </source>
</evidence>
<accession>A0AA86XUW2</accession>
<proteinExistence type="predicted"/>
<dbReference type="AlphaFoldDB" id="A0AA86XUW2"/>
<sequence length="41" mass="4947">MDKNVIISSFPKLEIIELFVVRQTWQVEQHDYMYATYSSHV</sequence>